<dbReference type="Gene3D" id="3.30.300.30">
    <property type="match status" value="1"/>
</dbReference>
<dbReference type="InterPro" id="IPR002372">
    <property type="entry name" value="PQQ_rpt_dom"/>
</dbReference>
<sequence>MFRVDSAGQLLIGGQRRCFLDGQLAEEWTPTGDLVERRSNGKLFWKGRCDDQIKLNGIRVNLTEIANAAERVDGVYSAIAICWRNKAIVLFVKGQHANIAINLRNHVPPKWFPHAIVPLIEWPLNRHGIDTIKHQAATFHSLGLTSLYATELMFKLEHLLKEPNFPLLPFLLSETSTVGGLLRLLHVDDALLSDDRLESFGTIIEVSPLTGIYESSLIWEWDSGKCIDATPIVHEGRVFIGSHSGRFVSINIIDGYQNWEIRLPDRIEATAALQYGIIAVGCYDHCVYFIDEQNGTIVWSFETGDIIKATPTFVAEGECIVASHDHFAYLLDYNNRMKRWQLQCDGGIVAKPTLLRNFIIIASLSGKLICASLLCGRVIE</sequence>
<dbReference type="Gene3D" id="2.30.38.10">
    <property type="entry name" value="Luciferase, Domain 3"/>
    <property type="match status" value="1"/>
</dbReference>
<name>A0A0M3HQJ4_ASCLU</name>
<dbReference type="WBParaSite" id="ALUE_0000438601-mRNA-1">
    <property type="protein sequence ID" value="ALUE_0000438601-mRNA-1"/>
    <property type="gene ID" value="ALUE_0000438601"/>
</dbReference>
<keyword evidence="2" id="KW-1185">Reference proteome</keyword>
<dbReference type="Proteomes" id="UP000036681">
    <property type="component" value="Unplaced"/>
</dbReference>
<dbReference type="InterPro" id="IPR052091">
    <property type="entry name" value="Beta-ala_Activ/Resist"/>
</dbReference>
<evidence type="ECO:0000313" key="3">
    <source>
        <dbReference type="WBParaSite" id="ALUE_0000438601-mRNA-1"/>
    </source>
</evidence>
<dbReference type="SUPFAM" id="SSF50998">
    <property type="entry name" value="Quinoprotein alcohol dehydrogenase-like"/>
    <property type="match status" value="1"/>
</dbReference>
<evidence type="ECO:0000313" key="2">
    <source>
        <dbReference type="Proteomes" id="UP000036681"/>
    </source>
</evidence>
<dbReference type="SMART" id="SM00564">
    <property type="entry name" value="PQQ"/>
    <property type="match status" value="2"/>
</dbReference>
<accession>A0A0M3HQJ4</accession>
<proteinExistence type="predicted"/>
<dbReference type="AlphaFoldDB" id="A0A0M3HQJ4"/>
<dbReference type="InterPro" id="IPR011047">
    <property type="entry name" value="Quinoprotein_ADH-like_sf"/>
</dbReference>
<dbReference type="SUPFAM" id="SSF56801">
    <property type="entry name" value="Acetyl-CoA synthetase-like"/>
    <property type="match status" value="1"/>
</dbReference>
<dbReference type="PANTHER" id="PTHR44394:SF1">
    <property type="entry name" value="BETA-ALANINE-ACTIVATING ENZYME"/>
    <property type="match status" value="1"/>
</dbReference>
<dbReference type="Pfam" id="PF13570">
    <property type="entry name" value="Beta-prop_ACSF4"/>
    <property type="match status" value="1"/>
</dbReference>
<dbReference type="Gene3D" id="2.130.10.10">
    <property type="entry name" value="YVTN repeat-like/Quinoprotein amine dehydrogenase"/>
    <property type="match status" value="1"/>
</dbReference>
<feature type="domain" description="Pyrrolo-quinoline quinone repeat" evidence="1">
    <location>
        <begin position="224"/>
        <end position="372"/>
    </location>
</feature>
<evidence type="ECO:0000259" key="1">
    <source>
        <dbReference type="Pfam" id="PF13570"/>
    </source>
</evidence>
<dbReference type="InterPro" id="IPR045851">
    <property type="entry name" value="AMP-bd_C_sf"/>
</dbReference>
<protein>
    <submittedName>
        <fullName evidence="3">PQQ_3 domain-containing protein</fullName>
    </submittedName>
</protein>
<reference evidence="3" key="1">
    <citation type="submission" date="2017-02" db="UniProtKB">
        <authorList>
            <consortium name="WormBaseParasite"/>
        </authorList>
    </citation>
    <scope>IDENTIFICATION</scope>
</reference>
<dbReference type="GO" id="GO:0043041">
    <property type="term" value="P:amino acid activation for nonribosomal peptide biosynthetic process"/>
    <property type="evidence" value="ECO:0007669"/>
    <property type="project" value="TreeGrafter"/>
</dbReference>
<dbReference type="InterPro" id="IPR015943">
    <property type="entry name" value="WD40/YVTN_repeat-like_dom_sf"/>
</dbReference>
<dbReference type="PANTHER" id="PTHR44394">
    <property type="entry name" value="BETA-ALANINE-ACTIVATING ENZYME"/>
    <property type="match status" value="1"/>
</dbReference>
<organism evidence="2 3">
    <name type="scientific">Ascaris lumbricoides</name>
    <name type="common">Giant roundworm</name>
    <dbReference type="NCBI Taxonomy" id="6252"/>
    <lineage>
        <taxon>Eukaryota</taxon>
        <taxon>Metazoa</taxon>
        <taxon>Ecdysozoa</taxon>
        <taxon>Nematoda</taxon>
        <taxon>Chromadorea</taxon>
        <taxon>Rhabditida</taxon>
        <taxon>Spirurina</taxon>
        <taxon>Ascaridomorpha</taxon>
        <taxon>Ascaridoidea</taxon>
        <taxon>Ascarididae</taxon>
        <taxon>Ascaris</taxon>
    </lineage>
</organism>
<dbReference type="InterPro" id="IPR018391">
    <property type="entry name" value="PQQ_b-propeller_rpt"/>
</dbReference>